<dbReference type="EMBL" id="JAANHZ010000763">
    <property type="protein sequence ID" value="KAG5307229.1"/>
    <property type="molecule type" value="Genomic_DNA"/>
</dbReference>
<dbReference type="InterPro" id="IPR000742">
    <property type="entry name" value="EGF"/>
</dbReference>
<dbReference type="InterPro" id="IPR002172">
    <property type="entry name" value="LDrepeatLR_classA_rpt"/>
</dbReference>
<keyword evidence="10" id="KW-0325">Glycoprotein</keyword>
<feature type="domain" description="EGF-like" evidence="14">
    <location>
        <begin position="753"/>
        <end position="796"/>
    </location>
</feature>
<dbReference type="GO" id="GO:0043235">
    <property type="term" value="C:receptor complex"/>
    <property type="evidence" value="ECO:0007669"/>
    <property type="project" value="TreeGrafter"/>
</dbReference>
<keyword evidence="16" id="KW-1185">Reference proteome</keyword>
<sequence length="803" mass="91163">GTRKFRTNVKKPLSLTIMGNNIYWTERKSQELYSTNIKNTFDLNHKNIISLGITLKILFIVTLSKDTKPDHDCQKNNGNCSHVCLPSSNTSNTFICACPPGIGLSYDNRTCIMHECLANEFKCSEHNICISKKNVCDGIAHCPNGEDETMDCYEKKKCKEDHFTCANGECIDKENRCNGYYDCIDQSDEKNCKRPKCGEDAFQCRDGFIFCISKTFVCDKISNCEDGSDETHEVCESTQCLDGQFRCNNTYCISTSLVCDGFYDCLDKSDETLCPHSLDTCSKNEYQCFDTNLCLPKQVRCNGIDDCPKYDDEYGCEVCSNDEFSCDGTKCIPKSWVCDKKTDCDDLSDEKDCVNGEKTIMEYTKCHEFKCSIGTCVPYSKVCDGIRDCPDGSDENGKCQTACSINNHCENLCYKTPRGDVCDCPDGYRLINATSCEDINECENDICSQFCRNAIGSFECFCDDHHDIDTDNGVSCKAIGPPMKFITITDNDIRKISSNLHSIDVIYSLLDININGFDVNAIHDSVYWSNSEFGTIKKLKIETKEVFTITTEHPQALAIDWITDNVYVNDNGHSNTIQVCNFEKQRCAPLVKIEDRAKVGSLLINSIKRWLFWSQITLQMDKPFSKICRTDMMGSDIKIIDSDIGFVSGMTIDYVKSKLYWLDSFNNAIKLSNLDGSQRNTFLRMSMHHPLSINIYEQSLYWLTGINGKVRRCKLYGNKLCETLDINTNNIHRQFAILHISRQPLDWYHKGNPCNEEFCDYMCILKESVTCICSDGKPIKSNTTSFAAFVFKIRCIIKEMRLS</sequence>
<keyword evidence="8 11" id="KW-1015">Disulfide bond</keyword>
<evidence type="ECO:0000256" key="4">
    <source>
        <dbReference type="ARBA" id="ARBA00022692"/>
    </source>
</evidence>
<dbReference type="Gene3D" id="4.10.400.10">
    <property type="entry name" value="Low-density Lipoprotein Receptor"/>
    <property type="match status" value="7"/>
</dbReference>
<dbReference type="CDD" id="cd00112">
    <property type="entry name" value="LDLa"/>
    <property type="match status" value="7"/>
</dbReference>
<dbReference type="AlphaFoldDB" id="A0A836EHR3"/>
<evidence type="ECO:0000313" key="15">
    <source>
        <dbReference type="EMBL" id="KAG5307229.1"/>
    </source>
</evidence>
<dbReference type="PRINTS" id="PR00261">
    <property type="entry name" value="LDLRECEPTOR"/>
</dbReference>
<dbReference type="SMART" id="SM00192">
    <property type="entry name" value="LDLa"/>
    <property type="match status" value="7"/>
</dbReference>
<feature type="disulfide bond" evidence="11">
    <location>
        <begin position="371"/>
        <end position="389"/>
    </location>
</feature>
<dbReference type="PROSITE" id="PS51120">
    <property type="entry name" value="LDLRB"/>
    <property type="match status" value="1"/>
</dbReference>
<dbReference type="FunFam" id="2.10.25.10:FF:000009">
    <property type="entry name" value="Low-density lipoprotein receptor isoform 1"/>
    <property type="match status" value="1"/>
</dbReference>
<dbReference type="InterPro" id="IPR018097">
    <property type="entry name" value="EGF_Ca-bd_CS"/>
</dbReference>
<dbReference type="FunFam" id="4.10.400.10:FF:000065">
    <property type="entry name" value="Transmembrane protease serine 7"/>
    <property type="match status" value="1"/>
</dbReference>
<keyword evidence="7" id="KW-0472">Membrane</keyword>
<dbReference type="InterPro" id="IPR001881">
    <property type="entry name" value="EGF-like_Ca-bd_dom"/>
</dbReference>
<dbReference type="GO" id="GO:0042562">
    <property type="term" value="F:hormone binding"/>
    <property type="evidence" value="ECO:0007669"/>
    <property type="project" value="TreeGrafter"/>
</dbReference>
<dbReference type="InterPro" id="IPR051221">
    <property type="entry name" value="LDLR-related"/>
</dbReference>
<evidence type="ECO:0000256" key="12">
    <source>
        <dbReference type="PROSITE-ProRule" id="PRU00461"/>
    </source>
</evidence>
<keyword evidence="6" id="KW-1133">Transmembrane helix</keyword>
<feature type="repeat" description="LDL-receptor class B" evidence="12">
    <location>
        <begin position="657"/>
        <end position="699"/>
    </location>
</feature>
<evidence type="ECO:0000256" key="11">
    <source>
        <dbReference type="PROSITE-ProRule" id="PRU00124"/>
    </source>
</evidence>
<evidence type="ECO:0000256" key="9">
    <source>
        <dbReference type="ARBA" id="ARBA00023170"/>
    </source>
</evidence>
<feature type="disulfide bond" evidence="11">
    <location>
        <begin position="319"/>
        <end position="331"/>
    </location>
</feature>
<dbReference type="SMART" id="SM00135">
    <property type="entry name" value="LY"/>
    <property type="match status" value="5"/>
</dbReference>
<dbReference type="Gene3D" id="2.10.25.10">
    <property type="entry name" value="Laminin"/>
    <property type="match status" value="2"/>
</dbReference>
<feature type="non-terminal residue" evidence="15">
    <location>
        <position position="803"/>
    </location>
</feature>
<dbReference type="GO" id="GO:0016324">
    <property type="term" value="C:apical plasma membrane"/>
    <property type="evidence" value="ECO:0007669"/>
    <property type="project" value="TreeGrafter"/>
</dbReference>
<keyword evidence="2" id="KW-0245">EGF-like domain</keyword>
<comment type="caution">
    <text evidence="11">Lacks conserved residue(s) required for the propagation of feature annotation.</text>
</comment>
<keyword evidence="9" id="KW-0675">Receptor</keyword>
<dbReference type="PANTHER" id="PTHR22722:SF14">
    <property type="entry name" value="MEGALIN, ISOFORM A"/>
    <property type="match status" value="1"/>
</dbReference>
<dbReference type="GO" id="GO:0006898">
    <property type="term" value="P:receptor-mediated endocytosis"/>
    <property type="evidence" value="ECO:0007669"/>
    <property type="project" value="TreeGrafter"/>
</dbReference>
<dbReference type="PANTHER" id="PTHR22722">
    <property type="entry name" value="LOW-DENSITY LIPOPROTEIN RECEPTOR-RELATED PROTEIN 2-RELATED"/>
    <property type="match status" value="1"/>
</dbReference>
<evidence type="ECO:0000259" key="13">
    <source>
        <dbReference type="SMART" id="SM00179"/>
    </source>
</evidence>
<evidence type="ECO:0000256" key="3">
    <source>
        <dbReference type="ARBA" id="ARBA00022583"/>
    </source>
</evidence>
<keyword evidence="3" id="KW-0254">Endocytosis</keyword>
<feature type="domain" description="EGF-like" evidence="14">
    <location>
        <begin position="441"/>
        <end position="477"/>
    </location>
</feature>
<feature type="disulfide bond" evidence="11">
    <location>
        <begin position="326"/>
        <end position="344"/>
    </location>
</feature>
<dbReference type="SUPFAM" id="SSF63825">
    <property type="entry name" value="YWTD domain"/>
    <property type="match status" value="1"/>
</dbReference>
<gene>
    <name evidence="15" type="primary">Vgr_2</name>
    <name evidence="15" type="ORF">G6Z75_0002158</name>
</gene>
<organism evidence="15 16">
    <name type="scientific">Acromyrmex insinuator</name>
    <dbReference type="NCBI Taxonomy" id="230686"/>
    <lineage>
        <taxon>Eukaryota</taxon>
        <taxon>Metazoa</taxon>
        <taxon>Ecdysozoa</taxon>
        <taxon>Arthropoda</taxon>
        <taxon>Hexapoda</taxon>
        <taxon>Insecta</taxon>
        <taxon>Pterygota</taxon>
        <taxon>Neoptera</taxon>
        <taxon>Endopterygota</taxon>
        <taxon>Hymenoptera</taxon>
        <taxon>Apocrita</taxon>
        <taxon>Aculeata</taxon>
        <taxon>Formicoidea</taxon>
        <taxon>Formicidae</taxon>
        <taxon>Myrmicinae</taxon>
        <taxon>Acromyrmex</taxon>
    </lineage>
</organism>
<evidence type="ECO:0000313" key="16">
    <source>
        <dbReference type="Proteomes" id="UP000667349"/>
    </source>
</evidence>
<accession>A0A836EHR3</accession>
<dbReference type="InterPro" id="IPR023415">
    <property type="entry name" value="LDLR_class-A_CS"/>
</dbReference>
<dbReference type="SUPFAM" id="SSF57424">
    <property type="entry name" value="LDL receptor-like module"/>
    <property type="match status" value="7"/>
</dbReference>
<reference evidence="15" key="1">
    <citation type="submission" date="2020-02" db="EMBL/GenBank/DDBJ databases">
        <title>Relaxed selection underlies rapid genomic changes in the transitions from sociality to social parasitism in ants.</title>
        <authorList>
            <person name="Bi X."/>
        </authorList>
    </citation>
    <scope>NUCLEOTIDE SEQUENCE</scope>
    <source>
        <strain evidence="15">BGI-DK2013a</strain>
        <tissue evidence="15">Whole body</tissue>
    </source>
</reference>
<feature type="domain" description="EGF-like" evidence="14">
    <location>
        <begin position="72"/>
        <end position="112"/>
    </location>
</feature>
<dbReference type="SMART" id="SM00181">
    <property type="entry name" value="EGF"/>
    <property type="match status" value="4"/>
</dbReference>
<feature type="disulfide bond" evidence="11">
    <location>
        <begin position="177"/>
        <end position="192"/>
    </location>
</feature>
<feature type="disulfide bond" evidence="11">
    <location>
        <begin position="240"/>
        <end position="252"/>
    </location>
</feature>
<evidence type="ECO:0000256" key="5">
    <source>
        <dbReference type="ARBA" id="ARBA00022737"/>
    </source>
</evidence>
<proteinExistence type="predicted"/>
<feature type="domain" description="EGF-like calcium-binding" evidence="13">
    <location>
        <begin position="70"/>
        <end position="112"/>
    </location>
</feature>
<evidence type="ECO:0000256" key="10">
    <source>
        <dbReference type="ARBA" id="ARBA00023180"/>
    </source>
</evidence>
<dbReference type="Gene3D" id="2.120.10.30">
    <property type="entry name" value="TolB, C-terminal domain"/>
    <property type="match status" value="2"/>
</dbReference>
<dbReference type="InterPro" id="IPR011042">
    <property type="entry name" value="6-blade_b-propeller_TolB-like"/>
</dbReference>
<comment type="subcellular location">
    <subcellularLocation>
        <location evidence="1">Membrane</location>
        <topology evidence="1">Single-pass type I membrane protein</topology>
    </subcellularLocation>
</comment>
<dbReference type="SMART" id="SM00179">
    <property type="entry name" value="EGF_CA"/>
    <property type="match status" value="2"/>
</dbReference>
<feature type="disulfide bond" evidence="11">
    <location>
        <begin position="247"/>
        <end position="265"/>
    </location>
</feature>
<keyword evidence="5" id="KW-0677">Repeat</keyword>
<evidence type="ECO:0000256" key="1">
    <source>
        <dbReference type="ARBA" id="ARBA00004479"/>
    </source>
</evidence>
<feature type="non-terminal residue" evidence="15">
    <location>
        <position position="1"/>
    </location>
</feature>
<feature type="domain" description="EGF-like" evidence="14">
    <location>
        <begin position="402"/>
        <end position="437"/>
    </location>
</feature>
<dbReference type="InterPro" id="IPR000033">
    <property type="entry name" value="LDLR_classB_rpt"/>
</dbReference>
<evidence type="ECO:0000256" key="6">
    <source>
        <dbReference type="ARBA" id="ARBA00022989"/>
    </source>
</evidence>
<feature type="disulfide bond" evidence="11">
    <location>
        <begin position="301"/>
        <end position="316"/>
    </location>
</feature>
<comment type="caution">
    <text evidence="15">The sequence shown here is derived from an EMBL/GenBank/DDBJ whole genome shotgun (WGS) entry which is preliminary data.</text>
</comment>
<feature type="disulfide bond" evidence="11">
    <location>
        <begin position="158"/>
        <end position="170"/>
    </location>
</feature>
<dbReference type="GO" id="GO:0005509">
    <property type="term" value="F:calcium ion binding"/>
    <property type="evidence" value="ECO:0007669"/>
    <property type="project" value="InterPro"/>
</dbReference>
<dbReference type="PROSITE" id="PS01187">
    <property type="entry name" value="EGF_CA"/>
    <property type="match status" value="1"/>
</dbReference>
<evidence type="ECO:0000256" key="8">
    <source>
        <dbReference type="ARBA" id="ARBA00023157"/>
    </source>
</evidence>
<feature type="domain" description="EGF-like calcium-binding" evidence="13">
    <location>
        <begin position="438"/>
        <end position="477"/>
    </location>
</feature>
<evidence type="ECO:0000256" key="2">
    <source>
        <dbReference type="ARBA" id="ARBA00022536"/>
    </source>
</evidence>
<dbReference type="Pfam" id="PF14670">
    <property type="entry name" value="FXa_inhibition"/>
    <property type="match status" value="1"/>
</dbReference>
<evidence type="ECO:0000259" key="14">
    <source>
        <dbReference type="SMART" id="SM00181"/>
    </source>
</evidence>
<protein>
    <submittedName>
        <fullName evidence="15">VGR protein</fullName>
    </submittedName>
</protein>
<dbReference type="SUPFAM" id="SSF57196">
    <property type="entry name" value="EGF/Laminin"/>
    <property type="match status" value="3"/>
</dbReference>
<dbReference type="Proteomes" id="UP000667349">
    <property type="component" value="Unassembled WGS sequence"/>
</dbReference>
<dbReference type="InterPro" id="IPR036055">
    <property type="entry name" value="LDL_receptor-like_sf"/>
</dbReference>
<dbReference type="PROSITE" id="PS01209">
    <property type="entry name" value="LDLRA_1"/>
    <property type="match status" value="2"/>
</dbReference>
<feature type="disulfide bond" evidence="11">
    <location>
        <begin position="338"/>
        <end position="353"/>
    </location>
</feature>
<dbReference type="PROSITE" id="PS50068">
    <property type="entry name" value="LDLRA_2"/>
    <property type="match status" value="7"/>
</dbReference>
<name>A0A836EHR3_9HYME</name>
<feature type="disulfide bond" evidence="11">
    <location>
        <begin position="259"/>
        <end position="274"/>
    </location>
</feature>
<dbReference type="Pfam" id="PF00057">
    <property type="entry name" value="Ldl_recept_a"/>
    <property type="match status" value="7"/>
</dbReference>
<feature type="disulfide bond" evidence="11">
    <location>
        <begin position="165"/>
        <end position="183"/>
    </location>
</feature>
<evidence type="ECO:0000256" key="7">
    <source>
        <dbReference type="ARBA" id="ARBA00023136"/>
    </source>
</evidence>
<keyword evidence="4" id="KW-0812">Transmembrane</keyword>